<dbReference type="Proteomes" id="UP001078443">
    <property type="component" value="Unassembled WGS sequence"/>
</dbReference>
<dbReference type="InterPro" id="IPR015093">
    <property type="entry name" value="Card1_endonucl_dom"/>
</dbReference>
<accession>A0ABT4D2E1</accession>
<dbReference type="Gene3D" id="3.40.1350.10">
    <property type="match status" value="1"/>
</dbReference>
<gene>
    <name evidence="3" type="ORF">OW763_10690</name>
</gene>
<dbReference type="Pfam" id="PF23400">
    <property type="entry name" value="CARF_Card1"/>
    <property type="match status" value="1"/>
</dbReference>
<feature type="domain" description="Card1 endonuclease" evidence="1">
    <location>
        <begin position="253"/>
        <end position="379"/>
    </location>
</feature>
<dbReference type="Gene3D" id="3.40.50.10770">
    <property type="entry name" value="Hypothetical protein VC1899 like domain (Restriction endonuclease-like)"/>
    <property type="match status" value="1"/>
</dbReference>
<comment type="caution">
    <text evidence="3">The sequence shown here is derived from an EMBL/GenBank/DDBJ whole genome shotgun (WGS) entry which is preliminary data.</text>
</comment>
<protein>
    <submittedName>
        <fullName evidence="3">DUF1887 family CARF protein</fullName>
    </submittedName>
</protein>
<dbReference type="Pfam" id="PF09002">
    <property type="entry name" value="Card1_endonuc"/>
    <property type="match status" value="1"/>
</dbReference>
<dbReference type="EMBL" id="JAPQER010000004">
    <property type="protein sequence ID" value="MCY6484807.1"/>
    <property type="molecule type" value="Genomic_DNA"/>
</dbReference>
<dbReference type="RefSeq" id="WP_268041129.1">
    <property type="nucleotide sequence ID" value="NZ_JAPQER010000004.1"/>
</dbReference>
<organism evidence="3 4">
    <name type="scientific">Clostridium aestuarii</name>
    <dbReference type="NCBI Taxonomy" id="338193"/>
    <lineage>
        <taxon>Bacteria</taxon>
        <taxon>Bacillati</taxon>
        <taxon>Bacillota</taxon>
        <taxon>Clostridia</taxon>
        <taxon>Eubacteriales</taxon>
        <taxon>Clostridiaceae</taxon>
        <taxon>Clostridium</taxon>
    </lineage>
</organism>
<dbReference type="InterPro" id="IPR056339">
    <property type="entry name" value="CARF_Card1"/>
</dbReference>
<feature type="domain" description="Card1 CARF" evidence="2">
    <location>
        <begin position="6"/>
        <end position="134"/>
    </location>
</feature>
<evidence type="ECO:0000259" key="2">
    <source>
        <dbReference type="Pfam" id="PF23400"/>
    </source>
</evidence>
<evidence type="ECO:0000313" key="4">
    <source>
        <dbReference type="Proteomes" id="UP001078443"/>
    </source>
</evidence>
<sequence length="382" mass="44166">MECRTLVNLLDEFNEQNIIATLNLKPEKTIFIYENNTENIKQFKAIKTYLQDKLPEIQIEGNAVEMVNIQHIEKLISSFNRENTVINLSCGSKLMSLLTYKTAEKYKITCIFIDISSEVILNLSDDKTDKFNIELQELKVNDFIKSTGGKILSDSTEIFDNSKVLEFLDYIIDNYSSWTKLKNNLRNDDIAKHDKFYMDKVIIDKEKIDDEYRPIYVKFLEKAKNLNLVSTSNSKNNNLIVQFNNEGMKTLFFKTGTWLEVLVYKTLKQINEVDDVKIGVTFKWNDNKQYVKNEIDVLASINSQLICISCKDTDKYDEDALNELEVYSDMLGGDDVKKVLTASKESYKKSTILRAKEMGIDIVVFNGNVKTLKESLRNILKI</sequence>
<name>A0ABT4D2E1_9CLOT</name>
<proteinExistence type="predicted"/>
<dbReference type="InterPro" id="IPR011856">
    <property type="entry name" value="tRNA_endonuc-like_dom_sf"/>
</dbReference>
<evidence type="ECO:0000259" key="1">
    <source>
        <dbReference type="Pfam" id="PF09002"/>
    </source>
</evidence>
<keyword evidence="4" id="KW-1185">Reference proteome</keyword>
<evidence type="ECO:0000313" key="3">
    <source>
        <dbReference type="EMBL" id="MCY6484807.1"/>
    </source>
</evidence>
<dbReference type="InterPro" id="IPR011335">
    <property type="entry name" value="Restrct_endonuc-II-like"/>
</dbReference>
<reference evidence="3" key="1">
    <citation type="submission" date="2022-12" db="EMBL/GenBank/DDBJ databases">
        <authorList>
            <person name="Wang J."/>
        </authorList>
    </citation>
    <scope>NUCLEOTIDE SEQUENCE</scope>
    <source>
        <strain evidence="3">HY-45-18</strain>
    </source>
</reference>
<dbReference type="SUPFAM" id="SSF52980">
    <property type="entry name" value="Restriction endonuclease-like"/>
    <property type="match status" value="1"/>
</dbReference>